<gene>
    <name evidence="1" type="ORF">DWW14_21525</name>
</gene>
<comment type="caution">
    <text evidence="1">The sequence shown here is derived from an EMBL/GenBank/DDBJ whole genome shotgun (WGS) entry which is preliminary data.</text>
</comment>
<name>A0A412X5M4_BACUN</name>
<sequence>MSKVFQLIPKCTKRANGAVLTPEMVVTVTTQMHTSTPFYNSAKDVQEVYMRMYNFDCKKACCSANDFDFKKLD</sequence>
<protein>
    <submittedName>
        <fullName evidence="1">Uncharacterized protein</fullName>
    </submittedName>
</protein>
<evidence type="ECO:0000313" key="1">
    <source>
        <dbReference type="EMBL" id="RGV36051.1"/>
    </source>
</evidence>
<dbReference type="RefSeq" id="WP_117867162.1">
    <property type="nucleotide sequence ID" value="NZ_DAWEHH010000011.1"/>
</dbReference>
<organism evidence="1 2">
    <name type="scientific">Bacteroides uniformis</name>
    <dbReference type="NCBI Taxonomy" id="820"/>
    <lineage>
        <taxon>Bacteria</taxon>
        <taxon>Pseudomonadati</taxon>
        <taxon>Bacteroidota</taxon>
        <taxon>Bacteroidia</taxon>
        <taxon>Bacteroidales</taxon>
        <taxon>Bacteroidaceae</taxon>
        <taxon>Bacteroides</taxon>
    </lineage>
</organism>
<accession>A0A412X5M4</accession>
<dbReference type="AlphaFoldDB" id="A0A412X5M4"/>
<reference evidence="1 2" key="1">
    <citation type="submission" date="2018-08" db="EMBL/GenBank/DDBJ databases">
        <title>A genome reference for cultivated species of the human gut microbiota.</title>
        <authorList>
            <person name="Zou Y."/>
            <person name="Xue W."/>
            <person name="Luo G."/>
        </authorList>
    </citation>
    <scope>NUCLEOTIDE SEQUENCE [LARGE SCALE GENOMIC DNA]</scope>
    <source>
        <strain evidence="1 2">AF14-42</strain>
    </source>
</reference>
<proteinExistence type="predicted"/>
<evidence type="ECO:0000313" key="2">
    <source>
        <dbReference type="Proteomes" id="UP000285343"/>
    </source>
</evidence>
<dbReference type="Proteomes" id="UP000285343">
    <property type="component" value="Unassembled WGS sequence"/>
</dbReference>
<dbReference type="EMBL" id="QRZC01000042">
    <property type="protein sequence ID" value="RGV36051.1"/>
    <property type="molecule type" value="Genomic_DNA"/>
</dbReference>